<dbReference type="EMBL" id="JAKZEL010000020">
    <property type="protein sequence ID" value="KAI4533345.1"/>
    <property type="molecule type" value="Genomic_DNA"/>
</dbReference>
<accession>A0AAD4TXC8</accession>
<feature type="region of interest" description="Disordered" evidence="1">
    <location>
        <begin position="50"/>
        <end position="77"/>
    </location>
</feature>
<evidence type="ECO:0000313" key="2">
    <source>
        <dbReference type="EMBL" id="KAI4533345.1"/>
    </source>
</evidence>
<reference evidence="2" key="1">
    <citation type="submission" date="2022-03" db="EMBL/GenBank/DDBJ databases">
        <title>Genomic analyses of argali, domestic sheep and their hybrids provide insights into chromosomal evolution, heterosis and genetic basis of agronomic traits.</title>
        <authorList>
            <person name="Li M."/>
        </authorList>
    </citation>
    <scope>NUCLEOTIDE SEQUENCE</scope>
    <source>
        <strain evidence="2">CAU-MHL-2022a</strain>
        <tissue evidence="2">Skin</tissue>
    </source>
</reference>
<gene>
    <name evidence="2" type="ORF">MG293_016364</name>
</gene>
<organism evidence="2 3">
    <name type="scientific">Ovis ammon polii</name>
    <dbReference type="NCBI Taxonomy" id="230172"/>
    <lineage>
        <taxon>Eukaryota</taxon>
        <taxon>Metazoa</taxon>
        <taxon>Chordata</taxon>
        <taxon>Craniata</taxon>
        <taxon>Vertebrata</taxon>
        <taxon>Euteleostomi</taxon>
        <taxon>Mammalia</taxon>
        <taxon>Eutheria</taxon>
        <taxon>Laurasiatheria</taxon>
        <taxon>Artiodactyla</taxon>
        <taxon>Ruminantia</taxon>
        <taxon>Pecora</taxon>
        <taxon>Bovidae</taxon>
        <taxon>Caprinae</taxon>
        <taxon>Ovis</taxon>
    </lineage>
</organism>
<comment type="caution">
    <text evidence="2">The sequence shown here is derived from an EMBL/GenBank/DDBJ whole genome shotgun (WGS) entry which is preliminary data.</text>
</comment>
<name>A0AAD4TXC8_OVIAM</name>
<sequence length="172" mass="19728">MMGLTYYNHGSVVVRMKEREGVKKDEWASELSFSNEKVLPDVRNLLDLKSPPWDRMIPGSPEAQSEKEGKRKQQSIRKRKLDIILLPKSHRRTPMCLEIPKPLSGVTRNMSPISDYNALQAQRGTEAMDPFHWPSQFPTLGPFLLMCLDGQDAVFMFFSRSVHLARADVIRT</sequence>
<dbReference type="AlphaFoldDB" id="A0AAD4TXC8"/>
<keyword evidence="3" id="KW-1185">Reference proteome</keyword>
<proteinExistence type="predicted"/>
<dbReference type="Proteomes" id="UP001214576">
    <property type="component" value="Unassembled WGS sequence"/>
</dbReference>
<protein>
    <submittedName>
        <fullName evidence="2">Uncharacterized protein</fullName>
    </submittedName>
</protein>
<evidence type="ECO:0000256" key="1">
    <source>
        <dbReference type="SAM" id="MobiDB-lite"/>
    </source>
</evidence>
<evidence type="ECO:0000313" key="3">
    <source>
        <dbReference type="Proteomes" id="UP001214576"/>
    </source>
</evidence>